<accession>A0A815XLH5</accession>
<comment type="caution">
    <text evidence="1">The sequence shown here is derived from an EMBL/GenBank/DDBJ whole genome shotgun (WGS) entry which is preliminary data.</text>
</comment>
<evidence type="ECO:0000313" key="2">
    <source>
        <dbReference type="Proteomes" id="UP000663845"/>
    </source>
</evidence>
<gene>
    <name evidence="1" type="ORF">JYZ213_LOCUS46761</name>
</gene>
<protein>
    <submittedName>
        <fullName evidence="1">Uncharacterized protein</fullName>
    </submittedName>
</protein>
<dbReference type="AlphaFoldDB" id="A0A815XLH5"/>
<dbReference type="EMBL" id="CAJNOG010006306">
    <property type="protein sequence ID" value="CAF1558911.1"/>
    <property type="molecule type" value="Genomic_DNA"/>
</dbReference>
<proteinExistence type="predicted"/>
<organism evidence="1 2">
    <name type="scientific">Adineta steineri</name>
    <dbReference type="NCBI Taxonomy" id="433720"/>
    <lineage>
        <taxon>Eukaryota</taxon>
        <taxon>Metazoa</taxon>
        <taxon>Spiralia</taxon>
        <taxon>Gnathifera</taxon>
        <taxon>Rotifera</taxon>
        <taxon>Eurotatoria</taxon>
        <taxon>Bdelloidea</taxon>
        <taxon>Adinetida</taxon>
        <taxon>Adinetidae</taxon>
        <taxon>Adineta</taxon>
    </lineage>
</organism>
<sequence>MTTDFQNDTCSDSFNPIDNRLEYECQATINGKNGLFPARFCVKISGIIV</sequence>
<evidence type="ECO:0000313" key="1">
    <source>
        <dbReference type="EMBL" id="CAF1558911.1"/>
    </source>
</evidence>
<feature type="non-terminal residue" evidence="1">
    <location>
        <position position="49"/>
    </location>
</feature>
<name>A0A815XLH5_9BILA</name>
<dbReference type="Proteomes" id="UP000663845">
    <property type="component" value="Unassembled WGS sequence"/>
</dbReference>
<reference evidence="1" key="1">
    <citation type="submission" date="2021-02" db="EMBL/GenBank/DDBJ databases">
        <authorList>
            <person name="Nowell W R."/>
        </authorList>
    </citation>
    <scope>NUCLEOTIDE SEQUENCE</scope>
</reference>